<comment type="similarity">
    <text evidence="1">Belongs to the FAD-binding oxidoreductase/transferase type 4 family.</text>
</comment>
<dbReference type="InterPro" id="IPR004113">
    <property type="entry name" value="FAD-bd_oxidored_4_C"/>
</dbReference>
<comment type="caution">
    <text evidence="5">The sequence shown here is derived from an EMBL/GenBank/DDBJ whole genome shotgun (WGS) entry which is preliminary data.</text>
</comment>
<dbReference type="PANTHER" id="PTHR43716">
    <property type="entry name" value="D-2-HYDROXYGLUTARATE DEHYDROGENASE, MITOCHONDRIAL"/>
    <property type="match status" value="1"/>
</dbReference>
<dbReference type="Pfam" id="PF02913">
    <property type="entry name" value="FAD-oxidase_C"/>
    <property type="match status" value="1"/>
</dbReference>
<dbReference type="InterPro" id="IPR016167">
    <property type="entry name" value="FAD-bd_PCMH_sub1"/>
</dbReference>
<dbReference type="InterPro" id="IPR036318">
    <property type="entry name" value="FAD-bd_PCMH-like_sf"/>
</dbReference>
<accession>A0ABT7EX10</accession>
<sequence length="459" mass="48803">MNDLIARLRTRLGAAHVLTGEDAAPWARDWTGDYAGAPLAVVRPADRDEVAAVLWLAADFQVPVVPVAGNTGLNGGAIAPGAIALSVARLNRIREIRPESRLAVVGAGVIVEALDQAAAEHGLCFPLFFGAAGSAMIGGVLSTNAGGSNVLRYGTTRALCLGLEAVLPDGRILDLMTGLNKDNTGFDLRDLMIGAEGQLGIITAAVMRLHPRPVERATAMVALDGLAQAPALLTALQDASGNEVAAFEYMPRAYIEHARALFPQMREPFEAPAPVNLLVEVQARRIGQAGAALEEVLGQWLEAGRIADAVIAQSEAQRREMWALREASAEIVFCRHPVIDTDIALPLDLVEAFLTRIEPLIQQVDPGCESLAVAHLGDGNIHFNVWLTREDAALAEALRETIDRLVVGMGGTFSAEHGIGIAKRQSMARFKDPVALDLMRSIKQLLDPAGLLNPGKTLP</sequence>
<evidence type="ECO:0000313" key="6">
    <source>
        <dbReference type="Proteomes" id="UP001243757"/>
    </source>
</evidence>
<keyword evidence="6" id="KW-1185">Reference proteome</keyword>
<evidence type="ECO:0000256" key="1">
    <source>
        <dbReference type="ARBA" id="ARBA00008000"/>
    </source>
</evidence>
<dbReference type="Proteomes" id="UP001243757">
    <property type="component" value="Unassembled WGS sequence"/>
</dbReference>
<dbReference type="Gene3D" id="1.10.45.10">
    <property type="entry name" value="Vanillyl-alcohol Oxidase, Chain A, domain 4"/>
    <property type="match status" value="1"/>
</dbReference>
<dbReference type="Gene3D" id="3.30.465.10">
    <property type="match status" value="1"/>
</dbReference>
<feature type="domain" description="FAD-binding PCMH-type" evidence="4">
    <location>
        <begin position="34"/>
        <end position="212"/>
    </location>
</feature>
<dbReference type="RefSeq" id="WP_284479692.1">
    <property type="nucleotide sequence ID" value="NZ_JASNJD010000002.1"/>
</dbReference>
<dbReference type="SUPFAM" id="SSF55103">
    <property type="entry name" value="FAD-linked oxidases, C-terminal domain"/>
    <property type="match status" value="1"/>
</dbReference>
<keyword evidence="3" id="KW-0274">FAD</keyword>
<dbReference type="InterPro" id="IPR016166">
    <property type="entry name" value="FAD-bd_PCMH"/>
</dbReference>
<dbReference type="Pfam" id="PF01565">
    <property type="entry name" value="FAD_binding_4"/>
    <property type="match status" value="1"/>
</dbReference>
<gene>
    <name evidence="5" type="ORF">QO033_04275</name>
</gene>
<name>A0ABT7EX10_9RHOB</name>
<reference evidence="5 6" key="1">
    <citation type="submission" date="2023-05" db="EMBL/GenBank/DDBJ databases">
        <title>Pseudodonghicola sp. nov.</title>
        <authorList>
            <person name="Huang J."/>
        </authorList>
    </citation>
    <scope>NUCLEOTIDE SEQUENCE [LARGE SCALE GENOMIC DNA]</scope>
    <source>
        <strain evidence="5 6">IC7</strain>
    </source>
</reference>
<organism evidence="5 6">
    <name type="scientific">Pseudodonghicola flavimaris</name>
    <dbReference type="NCBI Taxonomy" id="3050036"/>
    <lineage>
        <taxon>Bacteria</taxon>
        <taxon>Pseudomonadati</taxon>
        <taxon>Pseudomonadota</taxon>
        <taxon>Alphaproteobacteria</taxon>
        <taxon>Rhodobacterales</taxon>
        <taxon>Paracoccaceae</taxon>
        <taxon>Pseudodonghicola</taxon>
    </lineage>
</organism>
<dbReference type="InterPro" id="IPR051264">
    <property type="entry name" value="FAD-oxidored/transferase_4"/>
</dbReference>
<dbReference type="InterPro" id="IPR016169">
    <property type="entry name" value="FAD-bd_PCMH_sub2"/>
</dbReference>
<dbReference type="EMBL" id="JASNJD010000002">
    <property type="protein sequence ID" value="MDK3016879.1"/>
    <property type="molecule type" value="Genomic_DNA"/>
</dbReference>
<dbReference type="InterPro" id="IPR006094">
    <property type="entry name" value="Oxid_FAD_bind_N"/>
</dbReference>
<evidence type="ECO:0000259" key="4">
    <source>
        <dbReference type="PROSITE" id="PS51387"/>
    </source>
</evidence>
<dbReference type="PROSITE" id="PS51387">
    <property type="entry name" value="FAD_PCMH"/>
    <property type="match status" value="1"/>
</dbReference>
<keyword evidence="2" id="KW-0285">Flavoprotein</keyword>
<dbReference type="Gene3D" id="3.30.43.10">
    <property type="entry name" value="Uridine Diphospho-n-acetylenolpyruvylglucosamine Reductase, domain 2"/>
    <property type="match status" value="1"/>
</dbReference>
<dbReference type="PANTHER" id="PTHR43716:SF2">
    <property type="entry name" value="BLL6224 PROTEIN"/>
    <property type="match status" value="1"/>
</dbReference>
<dbReference type="InterPro" id="IPR016164">
    <property type="entry name" value="FAD-linked_Oxase-like_C"/>
</dbReference>
<dbReference type="Gene3D" id="3.30.70.2740">
    <property type="match status" value="1"/>
</dbReference>
<dbReference type="InterPro" id="IPR016171">
    <property type="entry name" value="Vanillyl_alc_oxidase_C-sub2"/>
</dbReference>
<dbReference type="Gene3D" id="3.30.70.2190">
    <property type="match status" value="1"/>
</dbReference>
<evidence type="ECO:0000313" key="5">
    <source>
        <dbReference type="EMBL" id="MDK3016879.1"/>
    </source>
</evidence>
<dbReference type="SUPFAM" id="SSF56176">
    <property type="entry name" value="FAD-binding/transporter-associated domain-like"/>
    <property type="match status" value="1"/>
</dbReference>
<proteinExistence type="inferred from homology"/>
<evidence type="ECO:0000256" key="2">
    <source>
        <dbReference type="ARBA" id="ARBA00022630"/>
    </source>
</evidence>
<protein>
    <submittedName>
        <fullName evidence="5">FAD-binding oxidoreductase</fullName>
    </submittedName>
</protein>
<evidence type="ECO:0000256" key="3">
    <source>
        <dbReference type="ARBA" id="ARBA00022827"/>
    </source>
</evidence>